<dbReference type="Gene3D" id="1.20.1280.170">
    <property type="entry name" value="Exocyst complex component Exo70"/>
    <property type="match status" value="1"/>
</dbReference>
<reference evidence="2 3" key="1">
    <citation type="journal article" date="2021" name="Commun. Biol.">
        <title>The genome of Shorea leprosula (Dipterocarpaceae) highlights the ecological relevance of drought in aseasonal tropical rainforests.</title>
        <authorList>
            <person name="Ng K.K.S."/>
            <person name="Kobayashi M.J."/>
            <person name="Fawcett J.A."/>
            <person name="Hatakeyama M."/>
            <person name="Paape T."/>
            <person name="Ng C.H."/>
            <person name="Ang C.C."/>
            <person name="Tnah L.H."/>
            <person name="Lee C.T."/>
            <person name="Nishiyama T."/>
            <person name="Sese J."/>
            <person name="O'Brien M.J."/>
            <person name="Copetti D."/>
            <person name="Mohd Noor M.I."/>
            <person name="Ong R.C."/>
            <person name="Putra M."/>
            <person name="Sireger I.Z."/>
            <person name="Indrioko S."/>
            <person name="Kosugi Y."/>
            <person name="Izuno A."/>
            <person name="Isagi Y."/>
            <person name="Lee S.L."/>
            <person name="Shimizu K.K."/>
        </authorList>
    </citation>
    <scope>NUCLEOTIDE SEQUENCE [LARGE SCALE GENOMIC DNA]</scope>
    <source>
        <strain evidence="2">214</strain>
    </source>
</reference>
<feature type="region of interest" description="Disordered" evidence="1">
    <location>
        <begin position="1"/>
        <end position="24"/>
    </location>
</feature>
<evidence type="ECO:0000313" key="3">
    <source>
        <dbReference type="Proteomes" id="UP001054252"/>
    </source>
</evidence>
<dbReference type="SUPFAM" id="SSF74788">
    <property type="entry name" value="Cullin repeat-like"/>
    <property type="match status" value="1"/>
</dbReference>
<dbReference type="PANTHER" id="PTHR12542:SF17">
    <property type="entry name" value="EXOCYST SUBUNIT EXO70 FAMILY PROTEIN"/>
    <property type="match status" value="1"/>
</dbReference>
<evidence type="ECO:0000313" key="2">
    <source>
        <dbReference type="EMBL" id="GKV10018.1"/>
    </source>
</evidence>
<feature type="compositionally biased region" description="Low complexity" evidence="1">
    <location>
        <begin position="125"/>
        <end position="142"/>
    </location>
</feature>
<accession>A0AAV5JBZ6</accession>
<comment type="caution">
    <text evidence="2">The sequence shown here is derived from an EMBL/GenBank/DDBJ whole genome shotgun (WGS) entry which is preliminary data.</text>
</comment>
<proteinExistence type="predicted"/>
<dbReference type="GO" id="GO:0000145">
    <property type="term" value="C:exocyst"/>
    <property type="evidence" value="ECO:0007669"/>
    <property type="project" value="InterPro"/>
</dbReference>
<dbReference type="InterPro" id="IPR016159">
    <property type="entry name" value="Cullin_repeat-like_dom_sf"/>
</dbReference>
<organism evidence="2 3">
    <name type="scientific">Rubroshorea leprosula</name>
    <dbReference type="NCBI Taxonomy" id="152421"/>
    <lineage>
        <taxon>Eukaryota</taxon>
        <taxon>Viridiplantae</taxon>
        <taxon>Streptophyta</taxon>
        <taxon>Embryophyta</taxon>
        <taxon>Tracheophyta</taxon>
        <taxon>Spermatophyta</taxon>
        <taxon>Magnoliopsida</taxon>
        <taxon>eudicotyledons</taxon>
        <taxon>Gunneridae</taxon>
        <taxon>Pentapetalae</taxon>
        <taxon>rosids</taxon>
        <taxon>malvids</taxon>
        <taxon>Malvales</taxon>
        <taxon>Dipterocarpaceae</taxon>
        <taxon>Rubroshorea</taxon>
    </lineage>
</organism>
<keyword evidence="3" id="KW-1185">Reference proteome</keyword>
<feature type="compositionally biased region" description="Polar residues" evidence="1">
    <location>
        <begin position="167"/>
        <end position="176"/>
    </location>
</feature>
<feature type="region of interest" description="Disordered" evidence="1">
    <location>
        <begin position="124"/>
        <end position="176"/>
    </location>
</feature>
<evidence type="ECO:0000256" key="1">
    <source>
        <dbReference type="SAM" id="MobiDB-lite"/>
    </source>
</evidence>
<dbReference type="EMBL" id="BPVZ01000031">
    <property type="protein sequence ID" value="GKV10018.1"/>
    <property type="molecule type" value="Genomic_DNA"/>
</dbReference>
<dbReference type="GO" id="GO:0006887">
    <property type="term" value="P:exocytosis"/>
    <property type="evidence" value="ECO:0007669"/>
    <property type="project" value="InterPro"/>
</dbReference>
<protein>
    <submittedName>
        <fullName evidence="2">Uncharacterized protein</fullName>
    </submittedName>
</protein>
<dbReference type="AlphaFoldDB" id="A0AAV5JBZ6"/>
<dbReference type="InterPro" id="IPR004140">
    <property type="entry name" value="Exo70"/>
</dbReference>
<dbReference type="PANTHER" id="PTHR12542">
    <property type="entry name" value="EXOCYST COMPLEX PROTEIN EXO70"/>
    <property type="match status" value="1"/>
</dbReference>
<sequence length="176" mass="20014">MRTVFSKSPSPARSTPPPSPVRQTFSESLTDEDIEVAQSIITKWDSSDSSYCNIAYLFSSENRHKVKQYLNSIKHLQRAMQYFVSENQVVGKLVRAQNLMETAMKPLQKEFYQILKSNMDHLDSESVSSHSSKASSSRSSFSDFKDESDYESMRENETISEMERASTVLTEGTIKS</sequence>
<feature type="compositionally biased region" description="Low complexity" evidence="1">
    <location>
        <begin position="1"/>
        <end position="13"/>
    </location>
</feature>
<name>A0AAV5JBZ6_9ROSI</name>
<dbReference type="Proteomes" id="UP001054252">
    <property type="component" value="Unassembled WGS sequence"/>
</dbReference>
<dbReference type="Pfam" id="PF20669">
    <property type="entry name" value="Exo70_N"/>
    <property type="match status" value="1"/>
</dbReference>
<gene>
    <name evidence="2" type="ORF">SLEP1_g21443</name>
</gene>
<feature type="compositionally biased region" description="Basic and acidic residues" evidence="1">
    <location>
        <begin position="143"/>
        <end position="164"/>
    </location>
</feature>